<dbReference type="Proteomes" id="UP000276133">
    <property type="component" value="Unassembled WGS sequence"/>
</dbReference>
<organism evidence="1 2">
    <name type="scientific">Brachionus plicatilis</name>
    <name type="common">Marine rotifer</name>
    <name type="synonym">Brachionus muelleri</name>
    <dbReference type="NCBI Taxonomy" id="10195"/>
    <lineage>
        <taxon>Eukaryota</taxon>
        <taxon>Metazoa</taxon>
        <taxon>Spiralia</taxon>
        <taxon>Gnathifera</taxon>
        <taxon>Rotifera</taxon>
        <taxon>Eurotatoria</taxon>
        <taxon>Monogononta</taxon>
        <taxon>Pseudotrocha</taxon>
        <taxon>Ploima</taxon>
        <taxon>Brachionidae</taxon>
        <taxon>Brachionus</taxon>
    </lineage>
</organism>
<keyword evidence="2" id="KW-1185">Reference proteome</keyword>
<sequence length="132" mass="15523">MSKFGTKQTPELIFLMTHVYFFFFKQKYNLIGRPSYIQVTPPCAFLDFGCMCVFQQRSNDLVKLTYTFSLVSIGNNNSKKEWVTYNLKKNVLRNIFNSFLYEDNLTCLPLKDSKIEYFLFSISGASFIRLKK</sequence>
<reference evidence="1 2" key="1">
    <citation type="journal article" date="2018" name="Sci. Rep.">
        <title>Genomic signatures of local adaptation to the degree of environmental predictability in rotifers.</title>
        <authorList>
            <person name="Franch-Gras L."/>
            <person name="Hahn C."/>
            <person name="Garcia-Roger E.M."/>
            <person name="Carmona M.J."/>
            <person name="Serra M."/>
            <person name="Gomez A."/>
        </authorList>
    </citation>
    <scope>NUCLEOTIDE SEQUENCE [LARGE SCALE GENOMIC DNA]</scope>
    <source>
        <strain evidence="1">HYR1</strain>
    </source>
</reference>
<accession>A0A3M7SH06</accession>
<gene>
    <name evidence="1" type="ORF">BpHYR1_024643</name>
</gene>
<evidence type="ECO:0000313" key="2">
    <source>
        <dbReference type="Proteomes" id="UP000276133"/>
    </source>
</evidence>
<dbReference type="EMBL" id="REGN01001402">
    <property type="protein sequence ID" value="RNA34887.1"/>
    <property type="molecule type" value="Genomic_DNA"/>
</dbReference>
<evidence type="ECO:0000313" key="1">
    <source>
        <dbReference type="EMBL" id="RNA34887.1"/>
    </source>
</evidence>
<name>A0A3M7SH06_BRAPC</name>
<comment type="caution">
    <text evidence="1">The sequence shown here is derived from an EMBL/GenBank/DDBJ whole genome shotgun (WGS) entry which is preliminary data.</text>
</comment>
<protein>
    <submittedName>
        <fullName evidence="1">Uncharacterized protein</fullName>
    </submittedName>
</protein>
<dbReference type="AlphaFoldDB" id="A0A3M7SH06"/>
<proteinExistence type="predicted"/>